<keyword evidence="1" id="KW-0732">Signal</keyword>
<organism evidence="3 4">
    <name type="scientific">Algoriella xinjiangensis</name>
    <dbReference type="NCBI Taxonomy" id="684065"/>
    <lineage>
        <taxon>Bacteria</taxon>
        <taxon>Pseudomonadati</taxon>
        <taxon>Bacteroidota</taxon>
        <taxon>Flavobacteriia</taxon>
        <taxon>Flavobacteriales</taxon>
        <taxon>Weeksellaceae</taxon>
        <taxon>Algoriella</taxon>
    </lineage>
</organism>
<feature type="chain" id="PRO_5011716639" description="Copper-binding protein MbnP-like domain-containing protein" evidence="1">
    <location>
        <begin position="27"/>
        <end position="280"/>
    </location>
</feature>
<gene>
    <name evidence="3" type="ORF">SAMN05421738_11266</name>
</gene>
<sequence>MKNLNKIYTSTLLIILTIFMSCSTNDDDFSTIDADKTGNIQLKFENGFENLGGIVLNKTTQTSANGQKYNFTTLKYIISNITLIDETGNEYVYHKNDADKGAFIIDQEKAVANIIYVDLKDIPQNKYTKVKFGLGIHQNAYLLGYDGQAQFWDKAKENGMTWSWAAGYVFVKLEGLYGTTEATKPYKNHTGNMGNVVANNTADLYREITLNLPTTARVTSKIKPAIHIMADLNQFLSGEKNLTLNTSTENAMGSSQHLINLTDNLTKMFRVDHVHNNESN</sequence>
<dbReference type="InterPro" id="IPR046863">
    <property type="entry name" value="MbnP-like_dom"/>
</dbReference>
<evidence type="ECO:0000313" key="3">
    <source>
        <dbReference type="EMBL" id="SFN43832.1"/>
    </source>
</evidence>
<dbReference type="EMBL" id="FOUZ01000012">
    <property type="protein sequence ID" value="SFN43832.1"/>
    <property type="molecule type" value="Genomic_DNA"/>
</dbReference>
<feature type="signal peptide" evidence="1">
    <location>
        <begin position="1"/>
        <end position="26"/>
    </location>
</feature>
<dbReference type="STRING" id="684065.SAMN05421738_11266"/>
<reference evidence="4" key="1">
    <citation type="submission" date="2016-10" db="EMBL/GenBank/DDBJ databases">
        <authorList>
            <person name="Varghese N."/>
            <person name="Submissions S."/>
        </authorList>
    </citation>
    <scope>NUCLEOTIDE SEQUENCE [LARGE SCALE GENOMIC DNA]</scope>
    <source>
        <strain evidence="4">XJ109</strain>
    </source>
</reference>
<feature type="domain" description="Copper-binding protein MbnP-like" evidence="2">
    <location>
        <begin position="37"/>
        <end position="246"/>
    </location>
</feature>
<dbReference type="OrthoDB" id="1422031at2"/>
<accession>A0A1I4Z0P5</accession>
<evidence type="ECO:0000259" key="2">
    <source>
        <dbReference type="Pfam" id="PF20243"/>
    </source>
</evidence>
<dbReference type="AlphaFoldDB" id="A0A1I4Z0P5"/>
<evidence type="ECO:0000256" key="1">
    <source>
        <dbReference type="SAM" id="SignalP"/>
    </source>
</evidence>
<keyword evidence="4" id="KW-1185">Reference proteome</keyword>
<dbReference type="RefSeq" id="WP_092908924.1">
    <property type="nucleotide sequence ID" value="NZ_FOUZ01000012.1"/>
</dbReference>
<dbReference type="PROSITE" id="PS51257">
    <property type="entry name" value="PROKAR_LIPOPROTEIN"/>
    <property type="match status" value="1"/>
</dbReference>
<protein>
    <recommendedName>
        <fullName evidence="2">Copper-binding protein MbnP-like domain-containing protein</fullName>
    </recommendedName>
</protein>
<dbReference type="Proteomes" id="UP000199149">
    <property type="component" value="Unassembled WGS sequence"/>
</dbReference>
<name>A0A1I4Z0P5_9FLAO</name>
<proteinExistence type="predicted"/>
<dbReference type="Pfam" id="PF20243">
    <property type="entry name" value="MbnP"/>
    <property type="match status" value="1"/>
</dbReference>
<evidence type="ECO:0000313" key="4">
    <source>
        <dbReference type="Proteomes" id="UP000199149"/>
    </source>
</evidence>